<dbReference type="Proteomes" id="UP000887579">
    <property type="component" value="Unplaced"/>
</dbReference>
<dbReference type="WBParaSite" id="ES5_v2.g14258.t1">
    <property type="protein sequence ID" value="ES5_v2.g14258.t1"/>
    <property type="gene ID" value="ES5_v2.g14258"/>
</dbReference>
<evidence type="ECO:0000313" key="1">
    <source>
        <dbReference type="Proteomes" id="UP000887579"/>
    </source>
</evidence>
<reference evidence="2" key="1">
    <citation type="submission" date="2022-11" db="UniProtKB">
        <authorList>
            <consortium name="WormBaseParasite"/>
        </authorList>
    </citation>
    <scope>IDENTIFICATION</scope>
</reference>
<evidence type="ECO:0000313" key="2">
    <source>
        <dbReference type="WBParaSite" id="ES5_v2.g14258.t1"/>
    </source>
</evidence>
<sequence>MAETFANEPEVIFKDLSADDGDQVPMEIESLCMQCHENGITKLMCTRIPYYKQVIVVSFLCEHCGFRNNELQSGEAVQEFGTEIVLNVKTKEDLNRQVVKSEYASVEIPELDLVIPYNSQPGEITTVEGVLMRVKNGLEQDQDRRIQEHPEAAAQIDEFIKKLLSFATLEKPFTLKLNDPTGNCYIQNPNPLHVDPRCIVSHYYRKLADNKILGLADDNDEEEDPEVVAEREWKSYEDVKQEVLRFHVDCPGCGTPVETCMKPTDIPYFKTVIIMSTSCDTCGYKSNEVQASGPTQEYGCKLSCQITDELDLARDVLKCDTCNMAIPELEIEVGYGALSSRFTTVEGLLQATRQQLEEQSRFFMGDSAIDAEDGTNKRTIQNVLDGIDEILALKRKATLVLDDCAGNSYIQSLMAPMDDPKLQKSFYIRTFEQNDDLGLNDMKTENYGEMDAIEEEGEEDETETENQNENEKDEVQENATKQEV</sequence>
<name>A0AC34FAF5_9BILA</name>
<organism evidence="1 2">
    <name type="scientific">Panagrolaimus sp. ES5</name>
    <dbReference type="NCBI Taxonomy" id="591445"/>
    <lineage>
        <taxon>Eukaryota</taxon>
        <taxon>Metazoa</taxon>
        <taxon>Ecdysozoa</taxon>
        <taxon>Nematoda</taxon>
        <taxon>Chromadorea</taxon>
        <taxon>Rhabditida</taxon>
        <taxon>Tylenchina</taxon>
        <taxon>Panagrolaimomorpha</taxon>
        <taxon>Panagrolaimoidea</taxon>
        <taxon>Panagrolaimidae</taxon>
        <taxon>Panagrolaimus</taxon>
    </lineage>
</organism>
<protein>
    <submittedName>
        <fullName evidence="2">Zinc finger ZPR1-type domain-containing protein</fullName>
    </submittedName>
</protein>
<accession>A0AC34FAF5</accession>
<proteinExistence type="predicted"/>